<evidence type="ECO:0000256" key="5">
    <source>
        <dbReference type="ARBA" id="ARBA00038359"/>
    </source>
</evidence>
<dbReference type="EMBL" id="MU005569">
    <property type="protein sequence ID" value="KAF2691878.1"/>
    <property type="molecule type" value="Genomic_DNA"/>
</dbReference>
<dbReference type="AlphaFoldDB" id="A0A6G1JN75"/>
<sequence>MGAESALLGSPPLTPRDALIQSAMKTYRTNFNGNPKLPFGPSRPKPPAPDLAQESNAWRTRTAAATFLALIIVVTIGRFVFWWRRRKKWSLGIDDVLILGAAGVAAAYVGHILSAFVEGTCLGRHMWFCTYEDIERLYMTFTIGQTIFYFSVYCSKLSLLFFIRRLTRDTSRIFNIIHWSLIPILILCGLISLLGTAFQCTPVWARWSFVTLAEVNPNDYKCLNATDFQNALRAMHITTDFMLLLYPASILKSLQMPLKKKIGIAFVFSFGLLCVMCSIVRNIIFGKKRPDYTYQAHDVYIWNMLDITSACIVPSLPAYYPIFNAVYRRIYGISTSLRDLASAHSVSMRGRRSRTNLDRHDTANTSINLDDVYGAHTKSDAKSIASGDVGLLEEATDRPSDVPEGYVRQVPMVRVREPKKAPVKKEMRKESEDAGDGNV</sequence>
<dbReference type="GO" id="GO:0016020">
    <property type="term" value="C:membrane"/>
    <property type="evidence" value="ECO:0007669"/>
    <property type="project" value="UniProtKB-SubCell"/>
</dbReference>
<evidence type="ECO:0000256" key="1">
    <source>
        <dbReference type="ARBA" id="ARBA00004141"/>
    </source>
</evidence>
<evidence type="ECO:0000256" key="6">
    <source>
        <dbReference type="SAM" id="MobiDB-lite"/>
    </source>
</evidence>
<feature type="transmembrane region" description="Helical" evidence="7">
    <location>
        <begin position="96"/>
        <end position="117"/>
    </location>
</feature>
<feature type="domain" description="Rhodopsin" evidence="8">
    <location>
        <begin position="81"/>
        <end position="324"/>
    </location>
</feature>
<feature type="transmembrane region" description="Helical" evidence="7">
    <location>
        <begin position="299"/>
        <end position="320"/>
    </location>
</feature>
<proteinExistence type="inferred from homology"/>
<accession>A0A6G1JN75</accession>
<evidence type="ECO:0000256" key="7">
    <source>
        <dbReference type="SAM" id="Phobius"/>
    </source>
</evidence>
<dbReference type="PANTHER" id="PTHR33048">
    <property type="entry name" value="PTH11-LIKE INTEGRAL MEMBRANE PROTEIN (AFU_ORTHOLOGUE AFUA_5G11245)"/>
    <property type="match status" value="1"/>
</dbReference>
<organism evidence="9 10">
    <name type="scientific">Lentithecium fluviatile CBS 122367</name>
    <dbReference type="NCBI Taxonomy" id="1168545"/>
    <lineage>
        <taxon>Eukaryota</taxon>
        <taxon>Fungi</taxon>
        <taxon>Dikarya</taxon>
        <taxon>Ascomycota</taxon>
        <taxon>Pezizomycotina</taxon>
        <taxon>Dothideomycetes</taxon>
        <taxon>Pleosporomycetidae</taxon>
        <taxon>Pleosporales</taxon>
        <taxon>Massarineae</taxon>
        <taxon>Lentitheciaceae</taxon>
        <taxon>Lentithecium</taxon>
    </lineage>
</organism>
<feature type="region of interest" description="Disordered" evidence="6">
    <location>
        <begin position="392"/>
        <end position="439"/>
    </location>
</feature>
<feature type="transmembrane region" description="Helical" evidence="7">
    <location>
        <begin position="175"/>
        <end position="198"/>
    </location>
</feature>
<evidence type="ECO:0000256" key="4">
    <source>
        <dbReference type="ARBA" id="ARBA00023136"/>
    </source>
</evidence>
<comment type="similarity">
    <text evidence="5">Belongs to the SAT4 family.</text>
</comment>
<comment type="subcellular location">
    <subcellularLocation>
        <location evidence="1">Membrane</location>
        <topology evidence="1">Multi-pass membrane protein</topology>
    </subcellularLocation>
</comment>
<evidence type="ECO:0000313" key="10">
    <source>
        <dbReference type="Proteomes" id="UP000799291"/>
    </source>
</evidence>
<keyword evidence="2 7" id="KW-0812">Transmembrane</keyword>
<keyword evidence="4 7" id="KW-0472">Membrane</keyword>
<keyword evidence="10" id="KW-1185">Reference proteome</keyword>
<feature type="region of interest" description="Disordered" evidence="6">
    <location>
        <begin position="33"/>
        <end position="53"/>
    </location>
</feature>
<reference evidence="9" key="1">
    <citation type="journal article" date="2020" name="Stud. Mycol.">
        <title>101 Dothideomycetes genomes: a test case for predicting lifestyles and emergence of pathogens.</title>
        <authorList>
            <person name="Haridas S."/>
            <person name="Albert R."/>
            <person name="Binder M."/>
            <person name="Bloem J."/>
            <person name="Labutti K."/>
            <person name="Salamov A."/>
            <person name="Andreopoulos B."/>
            <person name="Baker S."/>
            <person name="Barry K."/>
            <person name="Bills G."/>
            <person name="Bluhm B."/>
            <person name="Cannon C."/>
            <person name="Castanera R."/>
            <person name="Culley D."/>
            <person name="Daum C."/>
            <person name="Ezra D."/>
            <person name="Gonzalez J."/>
            <person name="Henrissat B."/>
            <person name="Kuo A."/>
            <person name="Liang C."/>
            <person name="Lipzen A."/>
            <person name="Lutzoni F."/>
            <person name="Magnuson J."/>
            <person name="Mondo S."/>
            <person name="Nolan M."/>
            <person name="Ohm R."/>
            <person name="Pangilinan J."/>
            <person name="Park H.-J."/>
            <person name="Ramirez L."/>
            <person name="Alfaro M."/>
            <person name="Sun H."/>
            <person name="Tritt A."/>
            <person name="Yoshinaga Y."/>
            <person name="Zwiers L.-H."/>
            <person name="Turgeon B."/>
            <person name="Goodwin S."/>
            <person name="Spatafora J."/>
            <person name="Crous P."/>
            <person name="Grigoriev I."/>
        </authorList>
    </citation>
    <scope>NUCLEOTIDE SEQUENCE</scope>
    <source>
        <strain evidence="9">CBS 122367</strain>
    </source>
</reference>
<name>A0A6G1JN75_9PLEO</name>
<feature type="compositionally biased region" description="Basic and acidic residues" evidence="6">
    <location>
        <begin position="414"/>
        <end position="432"/>
    </location>
</feature>
<dbReference type="InterPro" id="IPR052337">
    <property type="entry name" value="SAT4-like"/>
</dbReference>
<dbReference type="InterPro" id="IPR049326">
    <property type="entry name" value="Rhodopsin_dom_fungi"/>
</dbReference>
<evidence type="ECO:0000259" key="8">
    <source>
        <dbReference type="Pfam" id="PF20684"/>
    </source>
</evidence>
<dbReference type="PANTHER" id="PTHR33048:SF47">
    <property type="entry name" value="INTEGRAL MEMBRANE PROTEIN-RELATED"/>
    <property type="match status" value="1"/>
</dbReference>
<dbReference type="OrthoDB" id="5329176at2759"/>
<evidence type="ECO:0000313" key="9">
    <source>
        <dbReference type="EMBL" id="KAF2691878.1"/>
    </source>
</evidence>
<feature type="transmembrane region" description="Helical" evidence="7">
    <location>
        <begin position="137"/>
        <end position="163"/>
    </location>
</feature>
<feature type="transmembrane region" description="Helical" evidence="7">
    <location>
        <begin position="63"/>
        <end position="84"/>
    </location>
</feature>
<dbReference type="Proteomes" id="UP000799291">
    <property type="component" value="Unassembled WGS sequence"/>
</dbReference>
<keyword evidence="3 7" id="KW-1133">Transmembrane helix</keyword>
<protein>
    <recommendedName>
        <fullName evidence="8">Rhodopsin domain-containing protein</fullName>
    </recommendedName>
</protein>
<evidence type="ECO:0000256" key="3">
    <source>
        <dbReference type="ARBA" id="ARBA00022989"/>
    </source>
</evidence>
<feature type="transmembrane region" description="Helical" evidence="7">
    <location>
        <begin position="234"/>
        <end position="251"/>
    </location>
</feature>
<gene>
    <name evidence="9" type="ORF">K458DRAFT_381723</name>
</gene>
<feature type="transmembrane region" description="Helical" evidence="7">
    <location>
        <begin position="263"/>
        <end position="284"/>
    </location>
</feature>
<evidence type="ECO:0000256" key="2">
    <source>
        <dbReference type="ARBA" id="ARBA00022692"/>
    </source>
</evidence>
<dbReference type="Pfam" id="PF20684">
    <property type="entry name" value="Fung_rhodopsin"/>
    <property type="match status" value="1"/>
</dbReference>